<dbReference type="PANTHER" id="PTHR38834">
    <property type="entry name" value="PERIPLASMIC SUBSTRATE BINDING PROTEIN FAMILY 3"/>
    <property type="match status" value="1"/>
</dbReference>
<dbReference type="Proteomes" id="UP001155586">
    <property type="component" value="Unassembled WGS sequence"/>
</dbReference>
<proteinExistence type="predicted"/>
<dbReference type="Gene3D" id="3.40.190.10">
    <property type="entry name" value="Periplasmic binding protein-like II"/>
    <property type="match status" value="2"/>
</dbReference>
<dbReference type="PANTHER" id="PTHR38834:SF3">
    <property type="entry name" value="SOLUTE-BINDING PROTEIN FAMILY 3_N-TERMINAL DOMAIN-CONTAINING PROTEIN"/>
    <property type="match status" value="1"/>
</dbReference>
<keyword evidence="2" id="KW-1185">Reference proteome</keyword>
<dbReference type="AlphaFoldDB" id="A0A9X3CEL7"/>
<organism evidence="1 2">
    <name type="scientific">Vibrio paucivorans</name>
    <dbReference type="NCBI Taxonomy" id="2829489"/>
    <lineage>
        <taxon>Bacteria</taxon>
        <taxon>Pseudomonadati</taxon>
        <taxon>Pseudomonadota</taxon>
        <taxon>Gammaproteobacteria</taxon>
        <taxon>Vibrionales</taxon>
        <taxon>Vibrionaceae</taxon>
        <taxon>Vibrio</taxon>
    </lineage>
</organism>
<evidence type="ECO:0008006" key="3">
    <source>
        <dbReference type="Google" id="ProtNLM"/>
    </source>
</evidence>
<dbReference type="SUPFAM" id="SSF53850">
    <property type="entry name" value="Periplasmic binding protein-like II"/>
    <property type="match status" value="1"/>
</dbReference>
<evidence type="ECO:0000313" key="2">
    <source>
        <dbReference type="Proteomes" id="UP001155586"/>
    </source>
</evidence>
<accession>A0A9X3CEL7</accession>
<name>A0A9X3CEL7_9VIBR</name>
<sequence>MEYIRKLIGVFVLFHSFAYAENIRLITFYSPPLVNEETNPNVGDTYDTVTLMFQRASVNFVIGHSPEPRAMKSARLLSNVCSFPVARSQLLEADFNWVGPIAISQYALYQKRNNAPQLFSLQDAAPYKIVAYEGYAISQQLKEQGFNIMMTKEIADGLKMLRRDGVDLWLSDTRSAIALSDELGIELANQPFIFLTDIKYLACNKSVPATQVTKLQQIVNNMIKAGEINISLR</sequence>
<dbReference type="EMBL" id="JAKRRX010000052">
    <property type="protein sequence ID" value="MCW8334311.1"/>
    <property type="molecule type" value="Genomic_DNA"/>
</dbReference>
<comment type="caution">
    <text evidence="1">The sequence shown here is derived from an EMBL/GenBank/DDBJ whole genome shotgun (WGS) entry which is preliminary data.</text>
</comment>
<dbReference type="RefSeq" id="WP_265687685.1">
    <property type="nucleotide sequence ID" value="NZ_JAKRRX010000052.1"/>
</dbReference>
<reference evidence="1" key="1">
    <citation type="submission" date="2022-02" db="EMBL/GenBank/DDBJ databases">
        <title>Vibrio sp. nov., a new bacterium isolated from Bohai sea, China.</title>
        <authorList>
            <person name="Yuan Y."/>
        </authorList>
    </citation>
    <scope>NUCLEOTIDE SEQUENCE</scope>
    <source>
        <strain evidence="1">DBSS07</strain>
    </source>
</reference>
<gene>
    <name evidence="1" type="ORF">MD483_10815</name>
</gene>
<protein>
    <recommendedName>
        <fullName evidence="3">Solute-binding protein family 3/N-terminal domain-containing protein</fullName>
    </recommendedName>
</protein>
<evidence type="ECO:0000313" key="1">
    <source>
        <dbReference type="EMBL" id="MCW8334311.1"/>
    </source>
</evidence>